<keyword evidence="1" id="KW-0732">Signal</keyword>
<feature type="signal peptide" evidence="1">
    <location>
        <begin position="1"/>
        <end position="22"/>
    </location>
</feature>
<evidence type="ECO:0000313" key="2">
    <source>
        <dbReference type="EMBL" id="ABJ06486.1"/>
    </source>
</evidence>
<protein>
    <recommendedName>
        <fullName evidence="3">DUF3551 domain-containing protein</fullName>
    </recommendedName>
</protein>
<organism evidence="2">
    <name type="scientific">Rhodopseudomonas palustris (strain BisA53)</name>
    <dbReference type="NCBI Taxonomy" id="316055"/>
    <lineage>
        <taxon>Bacteria</taxon>
        <taxon>Pseudomonadati</taxon>
        <taxon>Pseudomonadota</taxon>
        <taxon>Alphaproteobacteria</taxon>
        <taxon>Hyphomicrobiales</taxon>
        <taxon>Nitrobacteraceae</taxon>
        <taxon>Rhodopseudomonas</taxon>
    </lineage>
</organism>
<dbReference type="EMBL" id="CP000463">
    <property type="protein sequence ID" value="ABJ06486.1"/>
    <property type="molecule type" value="Genomic_DNA"/>
</dbReference>
<evidence type="ECO:0000256" key="1">
    <source>
        <dbReference type="SAM" id="SignalP"/>
    </source>
</evidence>
<sequence length="79" mass="8735">MRVVRMALIATAALLLQTPAQAEPSWPVCLHVYGPITYDDCRYASIEQCRPSASGIAAQCVTNPWYQPPAAPARRHRAR</sequence>
<dbReference type="Pfam" id="PF12071">
    <property type="entry name" value="DUF3551"/>
    <property type="match status" value="1"/>
</dbReference>
<name>Q07NJ8_RHOP5</name>
<accession>Q07NJ8</accession>
<gene>
    <name evidence="2" type="ordered locus">RPE_2548</name>
</gene>
<reference evidence="2" key="1">
    <citation type="submission" date="2006-09" db="EMBL/GenBank/DDBJ databases">
        <title>Complete sequence of Rhodopseudomonas palustris BisA53.</title>
        <authorList>
            <consortium name="US DOE Joint Genome Institute"/>
            <person name="Copeland A."/>
            <person name="Lucas S."/>
            <person name="Lapidus A."/>
            <person name="Barry K."/>
            <person name="Detter J.C."/>
            <person name="Glavina del Rio T."/>
            <person name="Hammon N."/>
            <person name="Israni S."/>
            <person name="Dalin E."/>
            <person name="Tice H."/>
            <person name="Pitluck S."/>
            <person name="Chain P."/>
            <person name="Malfatti S."/>
            <person name="Shin M."/>
            <person name="Vergez L."/>
            <person name="Schmutz J."/>
            <person name="Larimer F."/>
            <person name="Land M."/>
            <person name="Hauser L."/>
            <person name="Pelletier D.A."/>
            <person name="Kyrpides N."/>
            <person name="Kim E."/>
            <person name="Harwood C.S."/>
            <person name="Oda Y."/>
            <person name="Richardson P."/>
        </authorList>
    </citation>
    <scope>NUCLEOTIDE SEQUENCE [LARGE SCALE GENOMIC DNA]</scope>
    <source>
        <strain evidence="2">BisA53</strain>
    </source>
</reference>
<dbReference type="OrthoDB" id="8229016at2"/>
<dbReference type="InterPro" id="IPR021937">
    <property type="entry name" value="DUF3551"/>
</dbReference>
<dbReference type="STRING" id="316055.RPE_2548"/>
<dbReference type="KEGG" id="rpe:RPE_2548"/>
<dbReference type="HOGENOM" id="CLU_171100_1_1_5"/>
<dbReference type="AlphaFoldDB" id="Q07NJ8"/>
<dbReference type="eggNOG" id="ENOG5032DUA">
    <property type="taxonomic scope" value="Bacteria"/>
</dbReference>
<feature type="chain" id="PRO_5004165883" description="DUF3551 domain-containing protein" evidence="1">
    <location>
        <begin position="23"/>
        <end position="79"/>
    </location>
</feature>
<proteinExistence type="predicted"/>
<evidence type="ECO:0008006" key="3">
    <source>
        <dbReference type="Google" id="ProtNLM"/>
    </source>
</evidence>